<dbReference type="GeneID" id="37038969"/>
<name>A0A316VUE0_9BASI</name>
<accession>A0A316VUE0</accession>
<feature type="transmembrane region" description="Helical" evidence="2">
    <location>
        <begin position="204"/>
        <end position="225"/>
    </location>
</feature>
<keyword evidence="2" id="KW-1133">Transmembrane helix</keyword>
<keyword evidence="2" id="KW-0812">Transmembrane</keyword>
<evidence type="ECO:0000256" key="1">
    <source>
        <dbReference type="SAM" id="MobiDB-lite"/>
    </source>
</evidence>
<keyword evidence="4" id="KW-1185">Reference proteome</keyword>
<evidence type="ECO:0000313" key="3">
    <source>
        <dbReference type="EMBL" id="PWN41197.1"/>
    </source>
</evidence>
<protein>
    <submittedName>
        <fullName evidence="3">Uncharacterized protein</fullName>
    </submittedName>
</protein>
<sequence length="458" mass="49484">MDSLPQLLRDSIAFSAVVYVQTGIVAWDFATTLNFDLDVVRGKISRTWPLILFFGTRYGSIVACTALLCQINAWPGISCNTTWIWVIIGVKLQKLFAEALFAVRASAVWDHSPLVIVAVVSGLLINTGIGFATIAAADWRWEPPTSPGLTVGSCVPIAWGWSLGVAYICTLVYDIFLVTLICTRLWQMGQRTRSSASALIFRDGVVFLLLTMGPTVAAVALYYAASTPPAQSSAMTLSATLHSLCAARAARNLESFCSRLPVSWRTKVANGSMLDQDTLARIAGHIGAYRHPDVEIQEYGVAHNNSPNLRGGDSGSIAPISEPGHSPKLSTSRMAWLQEAFTGFAPSRVPSRTHQMTKDVYTSPRRGSTGGPTFSSAGGIRVEGSAFQSEKQSRRSPSLRSPKDPHDLDIVRQNRSVPGISIVTQQVETEEVLYNEGAGSASASAYSEQAPELSPRKF</sequence>
<feature type="compositionally biased region" description="Basic and acidic residues" evidence="1">
    <location>
        <begin position="401"/>
        <end position="412"/>
    </location>
</feature>
<feature type="transmembrane region" description="Helical" evidence="2">
    <location>
        <begin position="83"/>
        <end position="103"/>
    </location>
</feature>
<dbReference type="InParanoid" id="A0A316VUE0"/>
<keyword evidence="2" id="KW-0472">Membrane</keyword>
<feature type="transmembrane region" description="Helical" evidence="2">
    <location>
        <begin position="50"/>
        <end position="77"/>
    </location>
</feature>
<proteinExistence type="predicted"/>
<organism evidence="3 4">
    <name type="scientific">Ceraceosorus guamensis</name>
    <dbReference type="NCBI Taxonomy" id="1522189"/>
    <lineage>
        <taxon>Eukaryota</taxon>
        <taxon>Fungi</taxon>
        <taxon>Dikarya</taxon>
        <taxon>Basidiomycota</taxon>
        <taxon>Ustilaginomycotina</taxon>
        <taxon>Exobasidiomycetes</taxon>
        <taxon>Ceraceosorales</taxon>
        <taxon>Ceraceosoraceae</taxon>
        <taxon>Ceraceosorus</taxon>
    </lineage>
</organism>
<feature type="compositionally biased region" description="Low complexity" evidence="1">
    <location>
        <begin position="438"/>
        <end position="447"/>
    </location>
</feature>
<evidence type="ECO:0000313" key="4">
    <source>
        <dbReference type="Proteomes" id="UP000245783"/>
    </source>
</evidence>
<dbReference type="OrthoDB" id="3197626at2759"/>
<feature type="region of interest" description="Disordered" evidence="1">
    <location>
        <begin position="306"/>
        <end position="329"/>
    </location>
</feature>
<feature type="region of interest" description="Disordered" evidence="1">
    <location>
        <begin position="438"/>
        <end position="458"/>
    </location>
</feature>
<feature type="transmembrane region" description="Helical" evidence="2">
    <location>
        <begin position="12"/>
        <end position="30"/>
    </location>
</feature>
<dbReference type="EMBL" id="KZ819397">
    <property type="protein sequence ID" value="PWN41197.1"/>
    <property type="molecule type" value="Genomic_DNA"/>
</dbReference>
<dbReference type="Proteomes" id="UP000245783">
    <property type="component" value="Unassembled WGS sequence"/>
</dbReference>
<feature type="region of interest" description="Disordered" evidence="1">
    <location>
        <begin position="347"/>
        <end position="416"/>
    </location>
</feature>
<gene>
    <name evidence="3" type="ORF">IE81DRAFT_367665</name>
</gene>
<dbReference type="RefSeq" id="XP_025368357.1">
    <property type="nucleotide sequence ID" value="XM_025517099.1"/>
</dbReference>
<feature type="transmembrane region" description="Helical" evidence="2">
    <location>
        <begin position="115"/>
        <end position="137"/>
    </location>
</feature>
<feature type="compositionally biased region" description="Polar residues" evidence="1">
    <location>
        <begin position="386"/>
        <end position="399"/>
    </location>
</feature>
<dbReference type="AlphaFoldDB" id="A0A316VUE0"/>
<reference evidence="3 4" key="1">
    <citation type="journal article" date="2018" name="Mol. Biol. Evol.">
        <title>Broad Genomic Sampling Reveals a Smut Pathogenic Ancestry of the Fungal Clade Ustilaginomycotina.</title>
        <authorList>
            <person name="Kijpornyongpan T."/>
            <person name="Mondo S.J."/>
            <person name="Barry K."/>
            <person name="Sandor L."/>
            <person name="Lee J."/>
            <person name="Lipzen A."/>
            <person name="Pangilinan J."/>
            <person name="LaButti K."/>
            <person name="Hainaut M."/>
            <person name="Henrissat B."/>
            <person name="Grigoriev I.V."/>
            <person name="Spatafora J.W."/>
            <person name="Aime M.C."/>
        </authorList>
    </citation>
    <scope>NUCLEOTIDE SEQUENCE [LARGE SCALE GENOMIC DNA]</scope>
    <source>
        <strain evidence="3 4">MCA 4658</strain>
    </source>
</reference>
<evidence type="ECO:0000256" key="2">
    <source>
        <dbReference type="SAM" id="Phobius"/>
    </source>
</evidence>
<feature type="transmembrane region" description="Helical" evidence="2">
    <location>
        <begin position="157"/>
        <end position="183"/>
    </location>
</feature>